<accession>A0A5J4NAY0</accession>
<dbReference type="InterPro" id="IPR018181">
    <property type="entry name" value="Heat_shock_70_CS"/>
</dbReference>
<keyword evidence="3 4" id="KW-0067">ATP-binding</keyword>
<dbReference type="Pfam" id="PF00012">
    <property type="entry name" value="HSP70"/>
    <property type="match status" value="1"/>
</dbReference>
<dbReference type="Gene3D" id="1.20.1270.10">
    <property type="match status" value="1"/>
</dbReference>
<gene>
    <name evidence="5" type="ORF">DEA37_0005297</name>
</gene>
<protein>
    <submittedName>
        <fullName evidence="5">Heat shock 70kDa protein 1/2/6/8</fullName>
    </submittedName>
</protein>
<dbReference type="EMBL" id="QNGE01004553">
    <property type="protein sequence ID" value="KAA3672781.1"/>
    <property type="molecule type" value="Genomic_DNA"/>
</dbReference>
<dbReference type="FunFam" id="3.90.640.10:FF:000010">
    <property type="entry name" value="heat shock 70 kDa protein 14"/>
    <property type="match status" value="1"/>
</dbReference>
<evidence type="ECO:0000256" key="1">
    <source>
        <dbReference type="ARBA" id="ARBA00007381"/>
    </source>
</evidence>
<proteinExistence type="inferred from homology"/>
<dbReference type="Proteomes" id="UP000324629">
    <property type="component" value="Unassembled WGS sequence"/>
</dbReference>
<dbReference type="AlphaFoldDB" id="A0A5J4NAY0"/>
<dbReference type="PANTHER" id="PTHR19375">
    <property type="entry name" value="HEAT SHOCK PROTEIN 70KDA"/>
    <property type="match status" value="1"/>
</dbReference>
<dbReference type="Gene3D" id="3.30.420.40">
    <property type="match status" value="2"/>
</dbReference>
<evidence type="ECO:0000313" key="5">
    <source>
        <dbReference type="EMBL" id="KAA3672781.1"/>
    </source>
</evidence>
<dbReference type="PRINTS" id="PR00301">
    <property type="entry name" value="HEATSHOCK70"/>
</dbReference>
<evidence type="ECO:0000256" key="2">
    <source>
        <dbReference type="ARBA" id="ARBA00022741"/>
    </source>
</evidence>
<sequence>MPFIGIDLGTTSSCVGAVVDGTVQLFTNQQGTRRIPSLVSFGDAQRVVGDAAVQKLVENPENTVFEISRLIGRSITDKHLVQDYLQWPFQVMESNGVIVVKVLYKKEVYYFSSEELLAMLILTLKRTAEANLSGPVNKAVLVVPAQYDSFQRLATINAAKIAGLQVVRLVSAPIAAAIAYRAEMKIQSAKHVLIFNMGGGTCDVSLLLITKDTVEMKATVGDSHFGGAEFDAKLVQYFIDEFRKKYGKDIRADKKALQRLVLACRTAKSTLSVKSKAHISLNLLLDGINYSDQITREVFEKLTEDLFQKVSYLVERVIQAALLDQSDIDDIVLVGGSSWIPKIQQLLSLLFGGKQLNKTLSPEESVCVGASIYGDILEHNIHQSEENYLSYNSSLKVIEVYPHLLQVAMNGGQLTLLIPRYTSFPVRQNRKYTTTHDSQQTLILSLYAENDENLVDFTVTGIPAMRAGEPKIIAIYNVDENGLLTVKAYQELKGKNVSLMVTANRTCFNVADIIRLNKRVEELTVDDHVNEANALCRNSLRDYVLDKKHKLVSPSYENNLSAFNKSMLITLCDKTLKWIDDHGEVDDLRLEQKRAELDVLWDSFAVRNS</sequence>
<dbReference type="Gene3D" id="3.90.640.10">
    <property type="entry name" value="Actin, Chain A, domain 4"/>
    <property type="match status" value="1"/>
</dbReference>
<dbReference type="FunFam" id="3.30.30.30:FF:000005">
    <property type="entry name" value="Heat shock protein ssb1"/>
    <property type="match status" value="1"/>
</dbReference>
<name>A0A5J4NAY0_9TREM</name>
<dbReference type="CDD" id="cd24028">
    <property type="entry name" value="ASKHA_NBD_HSP70_HSPA1-like"/>
    <property type="match status" value="1"/>
</dbReference>
<comment type="caution">
    <text evidence="5">The sequence shown here is derived from an EMBL/GenBank/DDBJ whole genome shotgun (WGS) entry which is preliminary data.</text>
</comment>
<dbReference type="GO" id="GO:0005524">
    <property type="term" value="F:ATP binding"/>
    <property type="evidence" value="ECO:0007669"/>
    <property type="project" value="UniProtKB-KW"/>
</dbReference>
<keyword evidence="5" id="KW-0346">Stress response</keyword>
<evidence type="ECO:0000313" key="6">
    <source>
        <dbReference type="Proteomes" id="UP000324629"/>
    </source>
</evidence>
<organism evidence="5 6">
    <name type="scientific">Paragonimus westermani</name>
    <dbReference type="NCBI Taxonomy" id="34504"/>
    <lineage>
        <taxon>Eukaryota</taxon>
        <taxon>Metazoa</taxon>
        <taxon>Spiralia</taxon>
        <taxon>Lophotrochozoa</taxon>
        <taxon>Platyhelminthes</taxon>
        <taxon>Trematoda</taxon>
        <taxon>Digenea</taxon>
        <taxon>Plagiorchiida</taxon>
        <taxon>Troglotremata</taxon>
        <taxon>Troglotrematidae</taxon>
        <taxon>Paragonimus</taxon>
    </lineage>
</organism>
<comment type="similarity">
    <text evidence="1 4">Belongs to the heat shock protein 70 family.</text>
</comment>
<dbReference type="SUPFAM" id="SSF53067">
    <property type="entry name" value="Actin-like ATPase domain"/>
    <property type="match status" value="2"/>
</dbReference>
<reference evidence="5 6" key="1">
    <citation type="journal article" date="2019" name="Gigascience">
        <title>Whole-genome sequence of the oriental lung fluke Paragonimus westermani.</title>
        <authorList>
            <person name="Oey H."/>
            <person name="Zakrzewski M."/>
            <person name="Narain K."/>
            <person name="Devi K.R."/>
            <person name="Agatsuma T."/>
            <person name="Nawaratna S."/>
            <person name="Gobert G.N."/>
            <person name="Jones M.K."/>
            <person name="Ragan M.A."/>
            <person name="McManus D.P."/>
            <person name="Krause L."/>
        </authorList>
    </citation>
    <scope>NUCLEOTIDE SEQUENCE [LARGE SCALE GENOMIC DNA]</scope>
    <source>
        <strain evidence="5 6">IND2009</strain>
    </source>
</reference>
<evidence type="ECO:0000256" key="3">
    <source>
        <dbReference type="ARBA" id="ARBA00022840"/>
    </source>
</evidence>
<dbReference type="PROSITE" id="PS00329">
    <property type="entry name" value="HSP70_2"/>
    <property type="match status" value="1"/>
</dbReference>
<dbReference type="Gene3D" id="2.60.34.10">
    <property type="entry name" value="Substrate Binding Domain Of DNAk, Chain A, domain 1"/>
    <property type="match status" value="1"/>
</dbReference>
<dbReference type="InterPro" id="IPR043129">
    <property type="entry name" value="ATPase_NBD"/>
</dbReference>
<dbReference type="InterPro" id="IPR029047">
    <property type="entry name" value="HSP70_peptide-bd_sf"/>
</dbReference>
<dbReference type="InterPro" id="IPR029048">
    <property type="entry name" value="HSP70_C_sf"/>
</dbReference>
<dbReference type="SUPFAM" id="SSF100934">
    <property type="entry name" value="Heat shock protein 70kD (HSP70), C-terminal subdomain"/>
    <property type="match status" value="1"/>
</dbReference>
<keyword evidence="2 4" id="KW-0547">Nucleotide-binding</keyword>
<dbReference type="SUPFAM" id="SSF100920">
    <property type="entry name" value="Heat shock protein 70kD (HSP70), peptide-binding domain"/>
    <property type="match status" value="1"/>
</dbReference>
<dbReference type="GO" id="GO:0140662">
    <property type="term" value="F:ATP-dependent protein folding chaperone"/>
    <property type="evidence" value="ECO:0007669"/>
    <property type="project" value="InterPro"/>
</dbReference>
<dbReference type="Gene3D" id="3.30.30.30">
    <property type="match status" value="1"/>
</dbReference>
<dbReference type="InterPro" id="IPR013126">
    <property type="entry name" value="Hsp_70_fam"/>
</dbReference>
<dbReference type="PROSITE" id="PS01036">
    <property type="entry name" value="HSP70_3"/>
    <property type="match status" value="1"/>
</dbReference>
<keyword evidence="6" id="KW-1185">Reference proteome</keyword>
<dbReference type="PROSITE" id="PS00297">
    <property type="entry name" value="HSP70_1"/>
    <property type="match status" value="1"/>
</dbReference>
<evidence type="ECO:0000256" key="4">
    <source>
        <dbReference type="RuleBase" id="RU003322"/>
    </source>
</evidence>